<dbReference type="InterPro" id="IPR000801">
    <property type="entry name" value="Esterase-like"/>
</dbReference>
<dbReference type="Pfam" id="PF00756">
    <property type="entry name" value="Esterase"/>
    <property type="match status" value="1"/>
</dbReference>
<evidence type="ECO:0000256" key="1">
    <source>
        <dbReference type="ARBA" id="ARBA00005622"/>
    </source>
</evidence>
<keyword evidence="3 7" id="KW-0719">Serine esterase</keyword>
<keyword evidence="4 7" id="KW-0378">Hydrolase</keyword>
<dbReference type="EC" id="3.1.2.12" evidence="2 6"/>
<evidence type="ECO:0000256" key="2">
    <source>
        <dbReference type="ARBA" id="ARBA00012479"/>
    </source>
</evidence>
<dbReference type="InterPro" id="IPR029058">
    <property type="entry name" value="AB_hydrolase_fold"/>
</dbReference>
<protein>
    <recommendedName>
        <fullName evidence="2 6">S-formylglutathione hydrolase</fullName>
        <ecNumber evidence="2 6">3.1.2.12</ecNumber>
    </recommendedName>
</protein>
<evidence type="ECO:0000256" key="4">
    <source>
        <dbReference type="ARBA" id="ARBA00022801"/>
    </source>
</evidence>
<keyword evidence="9" id="KW-1185">Reference proteome</keyword>
<evidence type="ECO:0000256" key="6">
    <source>
        <dbReference type="NCBIfam" id="TIGR02821"/>
    </source>
</evidence>
<organism evidence="8 9">
    <name type="scientific">Bradyrhizobium ontarionense</name>
    <dbReference type="NCBI Taxonomy" id="2898149"/>
    <lineage>
        <taxon>Bacteria</taxon>
        <taxon>Pseudomonadati</taxon>
        <taxon>Pseudomonadota</taxon>
        <taxon>Alphaproteobacteria</taxon>
        <taxon>Hyphomicrobiales</taxon>
        <taxon>Nitrobacteraceae</taxon>
        <taxon>Bradyrhizobium</taxon>
    </lineage>
</organism>
<name>A0ABY3RMP9_9BRAD</name>
<dbReference type="RefSeq" id="WP_231327993.1">
    <property type="nucleotide sequence ID" value="NZ_CP088156.1"/>
</dbReference>
<dbReference type="Proteomes" id="UP001431010">
    <property type="component" value="Chromosome"/>
</dbReference>
<evidence type="ECO:0000256" key="5">
    <source>
        <dbReference type="ARBA" id="ARBA00047590"/>
    </source>
</evidence>
<dbReference type="NCBIfam" id="TIGR02821">
    <property type="entry name" value="fghA_ester_D"/>
    <property type="match status" value="1"/>
</dbReference>
<evidence type="ECO:0000313" key="9">
    <source>
        <dbReference type="Proteomes" id="UP001431010"/>
    </source>
</evidence>
<comment type="similarity">
    <text evidence="1 7">Belongs to the esterase D family.</text>
</comment>
<reference evidence="8" key="1">
    <citation type="journal article" date="2024" name="Antonie Van Leeuwenhoek">
        <title>Bradyrhizobium ontarionense sp. nov., a novel bacterial symbiont isolated from Aeschynomene indica (Indian jointvetch), harbours photosynthesis, nitrogen fixation and nitrous oxide (N2O) reductase genes.</title>
        <authorList>
            <person name="Bromfield E.S.P."/>
            <person name="Cloutier S."/>
        </authorList>
    </citation>
    <scope>NUCLEOTIDE SEQUENCE</scope>
    <source>
        <strain evidence="8">A19</strain>
    </source>
</reference>
<dbReference type="PANTHER" id="PTHR10061:SF0">
    <property type="entry name" value="S-FORMYLGLUTATHIONE HYDROLASE"/>
    <property type="match status" value="1"/>
</dbReference>
<dbReference type="EMBL" id="CP088156">
    <property type="protein sequence ID" value="UFZ08554.1"/>
    <property type="molecule type" value="Genomic_DNA"/>
</dbReference>
<dbReference type="SUPFAM" id="SSF53474">
    <property type="entry name" value="alpha/beta-Hydrolases"/>
    <property type="match status" value="1"/>
</dbReference>
<dbReference type="Gene3D" id="3.40.50.1820">
    <property type="entry name" value="alpha/beta hydrolase"/>
    <property type="match status" value="1"/>
</dbReference>
<evidence type="ECO:0000256" key="3">
    <source>
        <dbReference type="ARBA" id="ARBA00022487"/>
    </source>
</evidence>
<comment type="function">
    <text evidence="7">Serine hydrolase involved in the detoxification of formaldehyde.</text>
</comment>
<accession>A0ABY3RMP9</accession>
<dbReference type="InterPro" id="IPR014186">
    <property type="entry name" value="S-formylglutathione_hydrol"/>
</dbReference>
<evidence type="ECO:0000256" key="7">
    <source>
        <dbReference type="RuleBase" id="RU363068"/>
    </source>
</evidence>
<dbReference type="PANTHER" id="PTHR10061">
    <property type="entry name" value="S-FORMYLGLUTATHIONE HYDROLASE"/>
    <property type="match status" value="1"/>
</dbReference>
<sequence length="281" mass="31177">MHTISEHGCFGGTVGFYSHLSEAVGLKMTFSVYRPPQAAKRRVPFLTFLSALLCNHQNFMIKSGAQRVAAELGLMLVIPDTSPRGAGIPGEDADWEFGASASFFVDATQEPWSRHYRMYTYVTQELPQLICAHFAADQRRQGIFGHSVGGNGALVCALRNPQQYRSVSAFAPVVAPSQVSSGQKAFLGYLGPDRSRWAEYDACELVRQRPYPGTILIDQGTADKALAGHLRPDLFEAACKEVRQPLSLRMQDGYDHGFYFISTFVEDHLRHHARELAHVAE</sequence>
<gene>
    <name evidence="8" type="primary">fghA</name>
    <name evidence="8" type="ORF">LQG66_29410</name>
</gene>
<proteinExistence type="inferred from homology"/>
<comment type="catalytic activity">
    <reaction evidence="5 7">
        <text>S-formylglutathione + H2O = formate + glutathione + H(+)</text>
        <dbReference type="Rhea" id="RHEA:14961"/>
        <dbReference type="ChEBI" id="CHEBI:15377"/>
        <dbReference type="ChEBI" id="CHEBI:15378"/>
        <dbReference type="ChEBI" id="CHEBI:15740"/>
        <dbReference type="ChEBI" id="CHEBI:57688"/>
        <dbReference type="ChEBI" id="CHEBI:57925"/>
        <dbReference type="EC" id="3.1.2.12"/>
    </reaction>
</comment>
<dbReference type="GO" id="GO:0018738">
    <property type="term" value="F:S-formylglutathione hydrolase activity"/>
    <property type="evidence" value="ECO:0007669"/>
    <property type="project" value="UniProtKB-EC"/>
</dbReference>
<evidence type="ECO:0000313" key="8">
    <source>
        <dbReference type="EMBL" id="UFZ08554.1"/>
    </source>
</evidence>